<dbReference type="GO" id="GO:0004497">
    <property type="term" value="F:monooxygenase activity"/>
    <property type="evidence" value="ECO:0007669"/>
    <property type="project" value="InterPro"/>
</dbReference>
<keyword evidence="7" id="KW-0793">Thylakoid</keyword>
<keyword evidence="10" id="KW-1185">Reference proteome</keyword>
<keyword evidence="4" id="KW-0602">Photosynthesis</keyword>
<dbReference type="GO" id="GO:0005506">
    <property type="term" value="F:iron ion binding"/>
    <property type="evidence" value="ECO:0007669"/>
    <property type="project" value="InterPro"/>
</dbReference>
<protein>
    <submittedName>
        <fullName evidence="9">Uncharacterized protein</fullName>
    </submittedName>
</protein>
<dbReference type="EMBL" id="VIEB01000018">
    <property type="protein sequence ID" value="TQE12568.1"/>
    <property type="molecule type" value="Genomic_DNA"/>
</dbReference>
<dbReference type="InterPro" id="IPR008796">
    <property type="entry name" value="PSAN"/>
</dbReference>
<evidence type="ECO:0000313" key="10">
    <source>
        <dbReference type="Proteomes" id="UP000315295"/>
    </source>
</evidence>
<dbReference type="PANTHER" id="PTHR36814">
    <property type="entry name" value="PHOTOSYSTEM I REACTION CENTER SUBUNIT N, CHLOROPLASTIC"/>
    <property type="match status" value="1"/>
</dbReference>
<evidence type="ECO:0000256" key="6">
    <source>
        <dbReference type="ARBA" id="ARBA00022836"/>
    </source>
</evidence>
<evidence type="ECO:0000313" key="9">
    <source>
        <dbReference type="EMBL" id="TQE12568.1"/>
    </source>
</evidence>
<dbReference type="Gene3D" id="1.20.5.740">
    <property type="entry name" value="Single helix bin"/>
    <property type="match status" value="1"/>
</dbReference>
<comment type="caution">
    <text evidence="9">The sequence shown here is derived from an EMBL/GenBank/DDBJ whole genome shotgun (WGS) entry which is preliminary data.</text>
</comment>
<dbReference type="GO" id="GO:0030093">
    <property type="term" value="C:chloroplast photosystem I"/>
    <property type="evidence" value="ECO:0007669"/>
    <property type="project" value="TreeGrafter"/>
</dbReference>
<evidence type="ECO:0000256" key="2">
    <source>
        <dbReference type="ARBA" id="ARBA00010661"/>
    </source>
</evidence>
<dbReference type="GO" id="GO:0016705">
    <property type="term" value="F:oxidoreductase activity, acting on paired donors, with incorporation or reduction of molecular oxygen"/>
    <property type="evidence" value="ECO:0007669"/>
    <property type="project" value="InterPro"/>
</dbReference>
<keyword evidence="5" id="KW-0934">Plastid</keyword>
<sequence>MATMNSSVLAYNYVVSGARRSELAKAKTTCMPSIESAAQTKVVAIRAQQPSTQNSQAAAGRRAALPSLAAVAFTTVSSNSAANAGFIDDYLEKSKANKPLPLKNIPGDYGLPFMGPISDHLNYFYNQDRDEFFKSRIQKYQSTVLFDVSKVEKNDIFTGTYMPSLELTDGYRILSYLDQSESKQTS</sequence>
<proteinExistence type="inferred from homology"/>
<dbReference type="Pfam" id="PF05479">
    <property type="entry name" value="PsaN"/>
    <property type="match status" value="1"/>
</dbReference>
<dbReference type="Proteomes" id="UP000315295">
    <property type="component" value="Unassembled WGS sequence"/>
</dbReference>
<dbReference type="Gene3D" id="1.10.630.10">
    <property type="entry name" value="Cytochrome P450"/>
    <property type="match status" value="1"/>
</dbReference>
<comment type="similarity">
    <text evidence="2">Belongs to the psaN family.</text>
</comment>
<dbReference type="GO" id="GO:0020037">
    <property type="term" value="F:heme binding"/>
    <property type="evidence" value="ECO:0007669"/>
    <property type="project" value="InterPro"/>
</dbReference>
<evidence type="ECO:0000256" key="8">
    <source>
        <dbReference type="ARBA" id="ARBA00023136"/>
    </source>
</evidence>
<gene>
    <name evidence="9" type="ORF">C1H46_001780</name>
</gene>
<dbReference type="PANTHER" id="PTHR36814:SF1">
    <property type="entry name" value="PHOTOSYSTEM I REACTION CENTER SUBUNIT N, CHLOROPLASTIC"/>
    <property type="match status" value="1"/>
</dbReference>
<dbReference type="GO" id="GO:0015979">
    <property type="term" value="P:photosynthesis"/>
    <property type="evidence" value="ECO:0007669"/>
    <property type="project" value="UniProtKB-KW"/>
</dbReference>
<evidence type="ECO:0000256" key="1">
    <source>
        <dbReference type="ARBA" id="ARBA00004622"/>
    </source>
</evidence>
<keyword evidence="6" id="KW-0603">Photosystem I</keyword>
<evidence type="ECO:0000256" key="7">
    <source>
        <dbReference type="ARBA" id="ARBA00023078"/>
    </source>
</evidence>
<dbReference type="AlphaFoldDB" id="A0A540NNF6"/>
<keyword evidence="3" id="KW-0150">Chloroplast</keyword>
<keyword evidence="8" id="KW-0472">Membrane</keyword>
<comment type="subcellular location">
    <subcellularLocation>
        <location evidence="1">Plastid</location>
        <location evidence="1">Chloroplast thylakoid membrane</location>
        <topology evidence="1">Peripheral membrane protein</topology>
        <orientation evidence="1">Lumenal side</orientation>
    </subcellularLocation>
</comment>
<evidence type="ECO:0000256" key="3">
    <source>
        <dbReference type="ARBA" id="ARBA00022528"/>
    </source>
</evidence>
<dbReference type="STRING" id="106549.A0A540NNF6"/>
<organism evidence="9 10">
    <name type="scientific">Malus baccata</name>
    <name type="common">Siberian crab apple</name>
    <name type="synonym">Pyrus baccata</name>
    <dbReference type="NCBI Taxonomy" id="106549"/>
    <lineage>
        <taxon>Eukaryota</taxon>
        <taxon>Viridiplantae</taxon>
        <taxon>Streptophyta</taxon>
        <taxon>Embryophyta</taxon>
        <taxon>Tracheophyta</taxon>
        <taxon>Spermatophyta</taxon>
        <taxon>Magnoliopsida</taxon>
        <taxon>eudicotyledons</taxon>
        <taxon>Gunneridae</taxon>
        <taxon>Pentapetalae</taxon>
        <taxon>rosids</taxon>
        <taxon>fabids</taxon>
        <taxon>Rosales</taxon>
        <taxon>Rosaceae</taxon>
        <taxon>Amygdaloideae</taxon>
        <taxon>Maleae</taxon>
        <taxon>Malus</taxon>
    </lineage>
</organism>
<name>A0A540NNF6_MALBA</name>
<evidence type="ECO:0000256" key="4">
    <source>
        <dbReference type="ARBA" id="ARBA00022531"/>
    </source>
</evidence>
<evidence type="ECO:0000256" key="5">
    <source>
        <dbReference type="ARBA" id="ARBA00022640"/>
    </source>
</evidence>
<reference evidence="9 10" key="1">
    <citation type="journal article" date="2019" name="G3 (Bethesda)">
        <title>Sequencing of a Wild Apple (Malus baccata) Genome Unravels the Differences Between Cultivated and Wild Apple Species Regarding Disease Resistance and Cold Tolerance.</title>
        <authorList>
            <person name="Chen X."/>
        </authorList>
    </citation>
    <scope>NUCLEOTIDE SEQUENCE [LARGE SCALE GENOMIC DNA]</scope>
    <source>
        <strain evidence="10">cv. Shandingzi</strain>
        <tissue evidence="9">Leaves</tissue>
    </source>
</reference>
<accession>A0A540NNF6</accession>
<dbReference type="InterPro" id="IPR036396">
    <property type="entry name" value="Cyt_P450_sf"/>
</dbReference>